<protein>
    <submittedName>
        <fullName evidence="4">J domain-containing protein</fullName>
    </submittedName>
</protein>
<dbReference type="PRINTS" id="PR00625">
    <property type="entry name" value="JDOMAIN"/>
</dbReference>
<dbReference type="InterPro" id="IPR050817">
    <property type="entry name" value="DjlA_DnaK_co-chaperone"/>
</dbReference>
<evidence type="ECO:0000256" key="1">
    <source>
        <dbReference type="ARBA" id="ARBA00023186"/>
    </source>
</evidence>
<evidence type="ECO:0000259" key="3">
    <source>
        <dbReference type="PROSITE" id="PS50076"/>
    </source>
</evidence>
<keyword evidence="5" id="KW-1185">Reference proteome</keyword>
<dbReference type="SUPFAM" id="SSF46565">
    <property type="entry name" value="Chaperone J-domain"/>
    <property type="match status" value="1"/>
</dbReference>
<proteinExistence type="predicted"/>
<evidence type="ECO:0000313" key="5">
    <source>
        <dbReference type="Proteomes" id="UP001589896"/>
    </source>
</evidence>
<name>A0ABV6RRN5_9GAMM</name>
<dbReference type="Gene3D" id="1.10.287.110">
    <property type="entry name" value="DnaJ domain"/>
    <property type="match status" value="1"/>
</dbReference>
<keyword evidence="1" id="KW-0143">Chaperone</keyword>
<dbReference type="Proteomes" id="UP001589896">
    <property type="component" value="Unassembled WGS sequence"/>
</dbReference>
<dbReference type="Pfam" id="PF00226">
    <property type="entry name" value="DnaJ"/>
    <property type="match status" value="1"/>
</dbReference>
<comment type="caution">
    <text evidence="4">The sequence shown here is derived from an EMBL/GenBank/DDBJ whole genome shotgun (WGS) entry which is preliminary data.</text>
</comment>
<dbReference type="EMBL" id="JBHLTG010000004">
    <property type="protein sequence ID" value="MFC0679642.1"/>
    <property type="molecule type" value="Genomic_DNA"/>
</dbReference>
<evidence type="ECO:0000256" key="2">
    <source>
        <dbReference type="SAM" id="MobiDB-lite"/>
    </source>
</evidence>
<reference evidence="4 5" key="1">
    <citation type="submission" date="2024-09" db="EMBL/GenBank/DDBJ databases">
        <authorList>
            <person name="Sun Q."/>
            <person name="Mori K."/>
        </authorList>
    </citation>
    <scope>NUCLEOTIDE SEQUENCE [LARGE SCALE GENOMIC DNA]</scope>
    <source>
        <strain evidence="4 5">KCTC 23076</strain>
    </source>
</reference>
<feature type="region of interest" description="Disordered" evidence="2">
    <location>
        <begin position="59"/>
        <end position="89"/>
    </location>
</feature>
<dbReference type="SMART" id="SM00271">
    <property type="entry name" value="DnaJ"/>
    <property type="match status" value="1"/>
</dbReference>
<dbReference type="PROSITE" id="PS50076">
    <property type="entry name" value="DNAJ_2"/>
    <property type="match status" value="1"/>
</dbReference>
<organism evidence="4 5">
    <name type="scientific">Lysobacter korlensis</name>
    <dbReference type="NCBI Taxonomy" id="553636"/>
    <lineage>
        <taxon>Bacteria</taxon>
        <taxon>Pseudomonadati</taxon>
        <taxon>Pseudomonadota</taxon>
        <taxon>Gammaproteobacteria</taxon>
        <taxon>Lysobacterales</taxon>
        <taxon>Lysobacteraceae</taxon>
        <taxon>Lysobacter</taxon>
    </lineage>
</organism>
<sequence length="122" mass="13410">MVTHYTILKVASDAPIEVIRAAYRVLAARHHPDRCAGEPAALQRMQRINEAYRVLSDPSLRAEHDATLQHKRRRRASDGGPRAAALTTQTAADSVAPAVIALRRRAAEMYTAHAGLGVRSRH</sequence>
<evidence type="ECO:0000313" key="4">
    <source>
        <dbReference type="EMBL" id="MFC0679642.1"/>
    </source>
</evidence>
<accession>A0ABV6RRN5</accession>
<feature type="domain" description="J" evidence="3">
    <location>
        <begin position="3"/>
        <end position="68"/>
    </location>
</feature>
<dbReference type="PANTHER" id="PTHR24074">
    <property type="entry name" value="CO-CHAPERONE PROTEIN DJLA"/>
    <property type="match status" value="1"/>
</dbReference>
<dbReference type="CDD" id="cd06257">
    <property type="entry name" value="DnaJ"/>
    <property type="match status" value="1"/>
</dbReference>
<gene>
    <name evidence="4" type="ORF">ACFFGH_17530</name>
</gene>
<dbReference type="InterPro" id="IPR036869">
    <property type="entry name" value="J_dom_sf"/>
</dbReference>
<dbReference type="InterPro" id="IPR001623">
    <property type="entry name" value="DnaJ_domain"/>
</dbReference>